<proteinExistence type="predicted"/>
<feature type="transmembrane region" description="Helical" evidence="1">
    <location>
        <begin position="429"/>
        <end position="447"/>
    </location>
</feature>
<keyword evidence="1" id="KW-0472">Membrane</keyword>
<feature type="transmembrane region" description="Helical" evidence="1">
    <location>
        <begin position="125"/>
        <end position="144"/>
    </location>
</feature>
<sequence>LHTIMKNLKKIIPKIIFGIKARLLLISFIVSLISVLLILLKLSNFNILIGFSANPTLNLLFESLVLFSTIYCLLFLPSFPLFFIIFRKKDFNLLEKLSLTIVVNLSYYILVGYLGFFITNEITGYSIYFPMIFTFLSLILYILLVEVKTGRYYLFKSYKSSFPMDFIDNNFSLLNLVKKKFCLASFLIIIFLLLNGILNIVRFDYFYGTDAWLHIAVIRMISEMNFLPLSEYFGSLGFHIFGSIIHFFSGIDVILIPKYFPFYTILLSALVFYNLLRRIFKNKNLALFGVFLLEFSFIGISVMMYQFWPTSLALIQGIFIFYLLYKRLLDFVKIKRPTKTIISKDIFFYYSIITIIFISATLTHSLTSVIFLILFMSTFFLYFIKDIKRGIDFIFLFLLLIIFIILYQSGLGTRQLWFLDQLTIYWKELTLLLILLALPLSFLIWRIKNSILFTSGRYKAAIIGQDLNYYKTNKDKFIIPIAFIIVVIISTIIFIGNTLIFNVSATILFVVIELFFLLIFGIGGIVLFQKKPKGKIFLIWFLNFALISTAVLIFELIFPSQFYFMRIFYISSPIFVIGCVAYVYKFIIIRKIERQKIKLFFIIFITFSLFSSYTYEFFTVDEVSLKEQELSTIKWFVDNNDKKSVIVTEFGFNNIFIYYDYPYNNNNYELQSYEIHYFLKHDLNLFPPDNHLNKTGDNILQELKKQYKSDVYITLDNQYYLYAEWEVYGWLTNEQIEKYYSLSYLNKIYSAKNKFGKENPLYWVI</sequence>
<gene>
    <name evidence="2" type="ORF">LCGC14_1934470</name>
</gene>
<feature type="transmembrane region" description="Helical" evidence="1">
    <location>
        <begin position="599"/>
        <end position="618"/>
    </location>
</feature>
<feature type="transmembrane region" description="Helical" evidence="1">
    <location>
        <begin position="477"/>
        <end position="501"/>
    </location>
</feature>
<feature type="transmembrane region" description="Helical" evidence="1">
    <location>
        <begin position="391"/>
        <end position="409"/>
    </location>
</feature>
<dbReference type="AlphaFoldDB" id="A0A0F9IJN6"/>
<comment type="caution">
    <text evidence="2">The sequence shown here is derived from an EMBL/GenBank/DDBJ whole genome shotgun (WGS) entry which is preliminary data.</text>
</comment>
<evidence type="ECO:0000256" key="1">
    <source>
        <dbReference type="SAM" id="Phobius"/>
    </source>
</evidence>
<feature type="transmembrane region" description="Helical" evidence="1">
    <location>
        <begin position="181"/>
        <end position="199"/>
    </location>
</feature>
<name>A0A0F9IJN6_9ZZZZ</name>
<feature type="transmembrane region" description="Helical" evidence="1">
    <location>
        <begin position="346"/>
        <end position="362"/>
    </location>
</feature>
<feature type="transmembrane region" description="Helical" evidence="1">
    <location>
        <begin position="285"/>
        <end position="302"/>
    </location>
</feature>
<feature type="transmembrane region" description="Helical" evidence="1">
    <location>
        <begin position="97"/>
        <end position="119"/>
    </location>
</feature>
<accession>A0A0F9IJN6</accession>
<feature type="transmembrane region" description="Helical" evidence="1">
    <location>
        <begin position="537"/>
        <end position="557"/>
    </location>
</feature>
<reference evidence="2" key="1">
    <citation type="journal article" date="2015" name="Nature">
        <title>Complex archaea that bridge the gap between prokaryotes and eukaryotes.</title>
        <authorList>
            <person name="Spang A."/>
            <person name="Saw J.H."/>
            <person name="Jorgensen S.L."/>
            <person name="Zaremba-Niedzwiedzka K."/>
            <person name="Martijn J."/>
            <person name="Lind A.E."/>
            <person name="van Eijk R."/>
            <person name="Schleper C."/>
            <person name="Guy L."/>
            <person name="Ettema T.J."/>
        </authorList>
    </citation>
    <scope>NUCLEOTIDE SEQUENCE</scope>
</reference>
<feature type="transmembrane region" description="Helical" evidence="1">
    <location>
        <begin position="260"/>
        <end position="276"/>
    </location>
</feature>
<keyword evidence="1" id="KW-1133">Transmembrane helix</keyword>
<evidence type="ECO:0008006" key="3">
    <source>
        <dbReference type="Google" id="ProtNLM"/>
    </source>
</evidence>
<feature type="transmembrane region" description="Helical" evidence="1">
    <location>
        <begin position="60"/>
        <end position="85"/>
    </location>
</feature>
<organism evidence="2">
    <name type="scientific">marine sediment metagenome</name>
    <dbReference type="NCBI Taxonomy" id="412755"/>
    <lineage>
        <taxon>unclassified sequences</taxon>
        <taxon>metagenomes</taxon>
        <taxon>ecological metagenomes</taxon>
    </lineage>
</organism>
<keyword evidence="1" id="KW-0812">Transmembrane</keyword>
<feature type="transmembrane region" description="Helical" evidence="1">
    <location>
        <begin position="368"/>
        <end position="384"/>
    </location>
</feature>
<feature type="non-terminal residue" evidence="2">
    <location>
        <position position="1"/>
    </location>
</feature>
<feature type="transmembrane region" description="Helical" evidence="1">
    <location>
        <begin position="308"/>
        <end position="325"/>
    </location>
</feature>
<feature type="transmembrane region" description="Helical" evidence="1">
    <location>
        <begin position="21"/>
        <end position="40"/>
    </location>
</feature>
<dbReference type="EMBL" id="LAZR01020828">
    <property type="protein sequence ID" value="KKL87462.1"/>
    <property type="molecule type" value="Genomic_DNA"/>
</dbReference>
<protein>
    <recommendedName>
        <fullName evidence="3">Glycosyltransferase RgtA/B/C/D-like domain-containing protein</fullName>
    </recommendedName>
</protein>
<feature type="transmembrane region" description="Helical" evidence="1">
    <location>
        <begin position="563"/>
        <end position="587"/>
    </location>
</feature>
<evidence type="ECO:0000313" key="2">
    <source>
        <dbReference type="EMBL" id="KKL87462.1"/>
    </source>
</evidence>
<feature type="transmembrane region" description="Helical" evidence="1">
    <location>
        <begin position="507"/>
        <end position="528"/>
    </location>
</feature>